<evidence type="ECO:0000313" key="2">
    <source>
        <dbReference type="Proteomes" id="UP000327497"/>
    </source>
</evidence>
<dbReference type="EMBL" id="MK455769">
    <property type="protein sequence ID" value="QBJ01039.1"/>
    <property type="molecule type" value="Genomic_DNA"/>
</dbReference>
<dbReference type="InterPro" id="IPR029052">
    <property type="entry name" value="Metallo-depent_PP-like"/>
</dbReference>
<reference evidence="1 2" key="1">
    <citation type="journal article" date="2019" name="Virus Res.">
        <title>Genomic characterization of a novel virulent phage infecting the Aeromonas hydrophila isolated from rainbow trout (Oncorhynchus mykiss).</title>
        <authorList>
            <person name="Cao Y."/>
            <person name="Li S."/>
            <person name="Wang D."/>
            <person name="Zhao J."/>
            <person name="Xu L."/>
            <person name="Liu H."/>
            <person name="Lu T."/>
            <person name="Mou Z."/>
        </authorList>
    </citation>
    <scope>NUCLEOTIDE SEQUENCE [LARGE SCALE GENOMIC DNA]</scope>
</reference>
<accession>A0A5J5ZZF9</accession>
<sequence length="336" mass="38008">MAKIRNLFTDEQVYSCREAARRGDATIDYRKMSELLYANFGEAIGVEVSPELCRYWAKQFDKTKKNGEHYLTLALANREIKKKRKVRKADKSDWDGELNKSKHKSILVIPDQHAPYVHPDALEFLIAVAAKYKPDTVINLGDETDHHALSYHDSDPDLDSAGVELTKARVFLGALERAFPKMRLCHSNHGSMLHRKAKTHGIPADMIRTYREVLFPDGAGQGWDWKFEHRLTLPNGDDVLFRHQASGDKLGAAAHERCNLVLGHEHGKFLIESASNGHNVYWAMQSGCLIDTESRAYAYGQLFKNKPVIGCSVIVDSLPQLVPMRLDSKGRWTGRL</sequence>
<dbReference type="SUPFAM" id="SSF56300">
    <property type="entry name" value="Metallo-dependent phosphatases"/>
    <property type="match status" value="1"/>
</dbReference>
<protein>
    <recommendedName>
        <fullName evidence="3">Calcineurin-like phosphoesterase domain-containing protein</fullName>
    </recommendedName>
</protein>
<keyword evidence="2" id="KW-1185">Reference proteome</keyword>
<evidence type="ECO:0000313" key="1">
    <source>
        <dbReference type="EMBL" id="QBJ01039.1"/>
    </source>
</evidence>
<dbReference type="Proteomes" id="UP000327497">
    <property type="component" value="Segment"/>
</dbReference>
<name>A0A5J5ZZF9_9CAUD</name>
<organism evidence="1 2">
    <name type="scientific">Aeromonas phage MJG</name>
    <dbReference type="NCBI Taxonomy" id="2510451"/>
    <lineage>
        <taxon>Viruses</taxon>
        <taxon>Duplodnaviria</taxon>
        <taxon>Heunggongvirae</taxon>
        <taxon>Uroviricota</taxon>
        <taxon>Caudoviricetes</taxon>
        <taxon>Autographivirales</taxon>
        <taxon>Autosignataviridae</taxon>
        <taxon>Colwellvirinae</taxon>
        <taxon>Daolivirus</taxon>
        <taxon>Daolivirus MJG</taxon>
    </lineage>
</organism>
<evidence type="ECO:0008006" key="3">
    <source>
        <dbReference type="Google" id="ProtNLM"/>
    </source>
</evidence>
<proteinExistence type="predicted"/>